<dbReference type="InterPro" id="IPR050270">
    <property type="entry name" value="DegV_domain_contain"/>
</dbReference>
<dbReference type="GO" id="GO:0008289">
    <property type="term" value="F:lipid binding"/>
    <property type="evidence" value="ECO:0007669"/>
    <property type="project" value="UniProtKB-KW"/>
</dbReference>
<protein>
    <submittedName>
        <fullName evidence="2">DegV family protein</fullName>
    </submittedName>
</protein>
<keyword evidence="1" id="KW-0446">Lipid-binding</keyword>
<dbReference type="InterPro" id="IPR003797">
    <property type="entry name" value="DegV"/>
</dbReference>
<evidence type="ECO:0000256" key="1">
    <source>
        <dbReference type="ARBA" id="ARBA00023121"/>
    </source>
</evidence>
<gene>
    <name evidence="2" type="ORF">G3M99_02735</name>
</gene>
<accession>A0A6M0GZM2</accession>
<comment type="caution">
    <text evidence="2">The sequence shown here is derived from an EMBL/GenBank/DDBJ whole genome shotgun (WGS) entry which is preliminary data.</text>
</comment>
<dbReference type="RefSeq" id="WP_061995933.1">
    <property type="nucleotide sequence ID" value="NZ_JAAGPU010000002.1"/>
</dbReference>
<organism evidence="2 3">
    <name type="scientific">Clostridium senegalense</name>
    <dbReference type="NCBI Taxonomy" id="1465809"/>
    <lineage>
        <taxon>Bacteria</taxon>
        <taxon>Bacillati</taxon>
        <taxon>Bacillota</taxon>
        <taxon>Clostridia</taxon>
        <taxon>Eubacteriales</taxon>
        <taxon>Clostridiaceae</taxon>
        <taxon>Clostridium</taxon>
    </lineage>
</organism>
<dbReference type="NCBIfam" id="TIGR00762">
    <property type="entry name" value="DegV"/>
    <property type="match status" value="1"/>
</dbReference>
<dbReference type="Pfam" id="PF02645">
    <property type="entry name" value="DegV"/>
    <property type="match status" value="1"/>
</dbReference>
<dbReference type="Gene3D" id="3.40.50.10170">
    <property type="match status" value="1"/>
</dbReference>
<proteinExistence type="predicted"/>
<evidence type="ECO:0000313" key="2">
    <source>
        <dbReference type="EMBL" id="NEU03789.1"/>
    </source>
</evidence>
<dbReference type="InterPro" id="IPR043168">
    <property type="entry name" value="DegV_C"/>
</dbReference>
<dbReference type="PANTHER" id="PTHR33434:SF2">
    <property type="entry name" value="FATTY ACID-BINDING PROTEIN TM_1468"/>
    <property type="match status" value="1"/>
</dbReference>
<reference evidence="2 3" key="1">
    <citation type="submission" date="2020-02" db="EMBL/GenBank/DDBJ databases">
        <title>Genome assembly of a novel Clostridium senegalense strain.</title>
        <authorList>
            <person name="Gupta T.B."/>
            <person name="Jauregui R."/>
            <person name="Maclean P."/>
            <person name="Nawarathana A."/>
            <person name="Brightwell G."/>
        </authorList>
    </citation>
    <scope>NUCLEOTIDE SEQUENCE [LARGE SCALE GENOMIC DNA]</scope>
    <source>
        <strain evidence="2 3">AGRFS4</strain>
    </source>
</reference>
<dbReference type="EMBL" id="JAAGPU010000002">
    <property type="protein sequence ID" value="NEU03789.1"/>
    <property type="molecule type" value="Genomic_DNA"/>
</dbReference>
<dbReference type="SUPFAM" id="SSF82549">
    <property type="entry name" value="DAK1/DegV-like"/>
    <property type="match status" value="1"/>
</dbReference>
<keyword evidence="3" id="KW-1185">Reference proteome</keyword>
<sequence>MKEKIKIITDSTCDIPKEIVEKYDVEVIPQIINVDGQSYLDGVEITLPTLLEKMEESNEFPKTGQINPHRFVEIYEGYLKEGYKIVAIHMSSKMSGTYQSALVAKDLLETEDVFIIDSQAVCAALGVLVLKAAILRDKGLTAKEIYDETLNTVDKVKSITCFQSLTNLIKGGRLSKTAGAIGSFLGIKLLLTIKDGEMTVMEKIRGNKKVQRSILEYLEKYDLDEEYPVIVIESDFKEENASIYDSSKEFLNNKNAKVYECPPGCSVGVHSGNNVFAIFFIEK</sequence>
<dbReference type="AlphaFoldDB" id="A0A6M0GZM2"/>
<evidence type="ECO:0000313" key="3">
    <source>
        <dbReference type="Proteomes" id="UP000481872"/>
    </source>
</evidence>
<dbReference type="PROSITE" id="PS51482">
    <property type="entry name" value="DEGV"/>
    <property type="match status" value="1"/>
</dbReference>
<dbReference type="Gene3D" id="3.30.1180.10">
    <property type="match status" value="1"/>
</dbReference>
<dbReference type="PANTHER" id="PTHR33434">
    <property type="entry name" value="DEGV DOMAIN-CONTAINING PROTEIN DR_1986-RELATED"/>
    <property type="match status" value="1"/>
</dbReference>
<dbReference type="Proteomes" id="UP000481872">
    <property type="component" value="Unassembled WGS sequence"/>
</dbReference>
<name>A0A6M0GZM2_9CLOT</name>